<dbReference type="InterPro" id="IPR010610">
    <property type="entry name" value="EryCIII-like_C"/>
</dbReference>
<dbReference type="Proteomes" id="UP001500051">
    <property type="component" value="Unassembled WGS sequence"/>
</dbReference>
<feature type="domain" description="Erythromycin biosynthesis protein CIII-like C-terminal" evidence="1">
    <location>
        <begin position="285"/>
        <end position="414"/>
    </location>
</feature>
<keyword evidence="3" id="KW-1185">Reference proteome</keyword>
<dbReference type="EMBL" id="BAAAYX010000035">
    <property type="protein sequence ID" value="GAA3720014.1"/>
    <property type="molecule type" value="Genomic_DNA"/>
</dbReference>
<evidence type="ECO:0000259" key="1">
    <source>
        <dbReference type="Pfam" id="PF06722"/>
    </source>
</evidence>
<gene>
    <name evidence="2" type="ORF">GCM10022204_45150</name>
</gene>
<name>A0ABP7EK54_9ACTN</name>
<dbReference type="Gene3D" id="3.40.50.2000">
    <property type="entry name" value="Glycogen Phosphorylase B"/>
    <property type="match status" value="2"/>
</dbReference>
<comment type="caution">
    <text evidence="2">The sequence shown here is derived from an EMBL/GenBank/DDBJ whole genome shotgun (WGS) entry which is preliminary data.</text>
</comment>
<sequence>MPNHLIAAVPIHGHVAPLLPIAAQLVGRGDTVRFLTGSRFAAAVTATGATHVPLPTEADFDDRDVAARFPQREGLSPLAAIAFDIEHIFIRPGETQYAAVTALLAAAPVDAVIVDPLFLGGALLTEVPADQRPPVLVAGVVPLALPGRDLAPFGLGVPPLAGLLGRVRNGALRAVNARVLKSAEAAGAAIARRVHGRSGSGPMMDWLSRADAVVQLSVPSFEYPRPDTATRLEFTGMVTTSSAVEHPRPAWWSDLDGSRPVVHVTQGTIANGDLSELILPTVQGLAHDDVLVVVATGGRPVADLGPLPANTRAAEFLPYAELFARTDVFVTNGGYGGVQFALAHGVPVVIAPGKEDKVEVAARVVWSGTGVNLRRQRPTGARVRRGVRRVLTDPRFRTAASRIAAELAAAPGAAGFAAVVDDVVAHHPRPAADGATPVQREVA</sequence>
<dbReference type="PANTHER" id="PTHR48050:SF13">
    <property type="entry name" value="STEROL 3-BETA-GLUCOSYLTRANSFERASE UGT80A2"/>
    <property type="match status" value="1"/>
</dbReference>
<evidence type="ECO:0000313" key="2">
    <source>
        <dbReference type="EMBL" id="GAA3720014.1"/>
    </source>
</evidence>
<dbReference type="CDD" id="cd03784">
    <property type="entry name" value="GT1_Gtf-like"/>
    <property type="match status" value="1"/>
</dbReference>
<dbReference type="RefSeq" id="WP_344814728.1">
    <property type="nucleotide sequence ID" value="NZ_BAAAYX010000035.1"/>
</dbReference>
<reference evidence="3" key="1">
    <citation type="journal article" date="2019" name="Int. J. Syst. Evol. Microbiol.">
        <title>The Global Catalogue of Microorganisms (GCM) 10K type strain sequencing project: providing services to taxonomists for standard genome sequencing and annotation.</title>
        <authorList>
            <consortium name="The Broad Institute Genomics Platform"/>
            <consortium name="The Broad Institute Genome Sequencing Center for Infectious Disease"/>
            <person name="Wu L."/>
            <person name="Ma J."/>
        </authorList>
    </citation>
    <scope>NUCLEOTIDE SEQUENCE [LARGE SCALE GENOMIC DNA]</scope>
    <source>
        <strain evidence="3">JCM 16548</strain>
    </source>
</reference>
<dbReference type="PANTHER" id="PTHR48050">
    <property type="entry name" value="STEROL 3-BETA-GLUCOSYLTRANSFERASE"/>
    <property type="match status" value="1"/>
</dbReference>
<accession>A0ABP7EK54</accession>
<organism evidence="2 3">
    <name type="scientific">Microlunatus aurantiacus</name>
    <dbReference type="NCBI Taxonomy" id="446786"/>
    <lineage>
        <taxon>Bacteria</taxon>
        <taxon>Bacillati</taxon>
        <taxon>Actinomycetota</taxon>
        <taxon>Actinomycetes</taxon>
        <taxon>Propionibacteriales</taxon>
        <taxon>Propionibacteriaceae</taxon>
        <taxon>Microlunatus</taxon>
    </lineage>
</organism>
<proteinExistence type="predicted"/>
<protein>
    <submittedName>
        <fullName evidence="2">Glycosyltransferase</fullName>
    </submittedName>
</protein>
<dbReference type="Pfam" id="PF06722">
    <property type="entry name" value="EryCIII-like_C"/>
    <property type="match status" value="1"/>
</dbReference>
<dbReference type="InterPro" id="IPR002213">
    <property type="entry name" value="UDP_glucos_trans"/>
</dbReference>
<evidence type="ECO:0000313" key="3">
    <source>
        <dbReference type="Proteomes" id="UP001500051"/>
    </source>
</evidence>
<dbReference type="InterPro" id="IPR050426">
    <property type="entry name" value="Glycosyltransferase_28"/>
</dbReference>
<dbReference type="SUPFAM" id="SSF53756">
    <property type="entry name" value="UDP-Glycosyltransferase/glycogen phosphorylase"/>
    <property type="match status" value="1"/>
</dbReference>